<evidence type="ECO:0000256" key="2">
    <source>
        <dbReference type="ARBA" id="ARBA00022692"/>
    </source>
</evidence>
<dbReference type="InterPro" id="IPR020846">
    <property type="entry name" value="MFS_dom"/>
</dbReference>
<comment type="subcellular location">
    <subcellularLocation>
        <location evidence="1">Membrane</location>
        <topology evidence="1">Multi-pass membrane protein</topology>
    </subcellularLocation>
</comment>
<dbReference type="PANTHER" id="PTHR23518:SF2">
    <property type="entry name" value="MAJOR FACILITATOR SUPERFAMILY TRANSPORTER"/>
    <property type="match status" value="1"/>
</dbReference>
<evidence type="ECO:0000256" key="5">
    <source>
        <dbReference type="SAM" id="Phobius"/>
    </source>
</evidence>
<feature type="domain" description="Major facilitator superfamily (MFS) profile" evidence="6">
    <location>
        <begin position="22"/>
        <end position="400"/>
    </location>
</feature>
<feature type="transmembrane region" description="Helical" evidence="5">
    <location>
        <begin position="260"/>
        <end position="280"/>
    </location>
</feature>
<feature type="transmembrane region" description="Helical" evidence="5">
    <location>
        <begin position="309"/>
        <end position="325"/>
    </location>
</feature>
<dbReference type="EMBL" id="FP565575">
    <property type="protein sequence ID" value="CBE69165.1"/>
    <property type="molecule type" value="Genomic_DNA"/>
</dbReference>
<dbReference type="HOGENOM" id="CLU_040020_1_0_0"/>
<keyword evidence="3 5" id="KW-1133">Transmembrane helix</keyword>
<sequence length="403" mass="42642">MSASKPTASDSQRAGLFGLSRNVVALGLVSMLTDVSSEMIYPLLPLFLTNVLGAGQTFVGLVEGIAESAASLTKLLSGWLSDRLGRRKGLVVVGYALSTVARPLVALTLAPWHVLIVRFTDRLGKGLRTSPRDALIAASTDVAIRGRAYGFHRSMDHLGAVGGPALAFALLLILGDQLRTLFLLAAIPGILSIFILILHVRESPVGGAVISKVTPGVWRPNRQLTRFLLVVTLFTLGNSSDAFLLLRAQEVGVAAAHLPLLWMFFSLVKAMTGLPGGILSDLRGRRGAIIAGWLVYALAYLGFGVAGQPWHIWVLLGFYGLYFGLTEGGERALIADLVPQDRQASAFGLFHFCVGIAALPSSLLMGYLYQTLGAGPAFTVGAALAGLSAILLLLLLHPGSPQT</sequence>
<proteinExistence type="predicted"/>
<dbReference type="InterPro" id="IPR005829">
    <property type="entry name" value="Sugar_transporter_CS"/>
</dbReference>
<accession>D5MHD3</accession>
<evidence type="ECO:0000256" key="3">
    <source>
        <dbReference type="ARBA" id="ARBA00022989"/>
    </source>
</evidence>
<dbReference type="PATRIC" id="fig|671143.5.peg.1867"/>
<keyword evidence="4 5" id="KW-0472">Membrane</keyword>
<evidence type="ECO:0000313" key="8">
    <source>
        <dbReference type="Proteomes" id="UP000006898"/>
    </source>
</evidence>
<reference evidence="7 8" key="1">
    <citation type="journal article" date="2010" name="Nature">
        <title>Nitrite-driven anaerobic methane oxidation by oxygenic bacteria.</title>
        <authorList>
            <person name="Ettwig K.F."/>
            <person name="Butler M.K."/>
            <person name="Le Paslier D."/>
            <person name="Pelletier E."/>
            <person name="Mangenot S."/>
            <person name="Kuypers M.M.M."/>
            <person name="Schreiber F."/>
            <person name="Dutilh B.E."/>
            <person name="Zedelius J."/>
            <person name="de Beer D."/>
            <person name="Gloerich J."/>
            <person name="Wessels H.J.C.T."/>
            <person name="van Allen T."/>
            <person name="Luesken F."/>
            <person name="Wu M."/>
            <person name="van de Pas-Schoonen K.T."/>
            <person name="Op den Camp H.J.M."/>
            <person name="Janssen-Megens E.M."/>
            <person name="Francoijs K-J."/>
            <person name="Stunnenberg H."/>
            <person name="Weissenbach J."/>
            <person name="Jetten M.S.M."/>
            <person name="Strous M."/>
        </authorList>
    </citation>
    <scope>NUCLEOTIDE SEQUENCE [LARGE SCALE GENOMIC DNA]</scope>
</reference>
<dbReference type="PANTHER" id="PTHR23518">
    <property type="entry name" value="C-METHYLTRANSFERASE"/>
    <property type="match status" value="1"/>
</dbReference>
<dbReference type="CDD" id="cd17370">
    <property type="entry name" value="MFS_MJ1317_like"/>
    <property type="match status" value="1"/>
</dbReference>
<gene>
    <name evidence="7" type="ORF">DAMO_2115</name>
</gene>
<feature type="transmembrane region" description="Helical" evidence="5">
    <location>
        <begin position="181"/>
        <end position="200"/>
    </location>
</feature>
<protein>
    <submittedName>
        <fullName evidence="7">Major facilitator family transporter</fullName>
    </submittedName>
</protein>
<name>D5MHD3_METO1</name>
<dbReference type="Pfam" id="PF07690">
    <property type="entry name" value="MFS_1"/>
    <property type="match status" value="2"/>
</dbReference>
<evidence type="ECO:0000256" key="1">
    <source>
        <dbReference type="ARBA" id="ARBA00004141"/>
    </source>
</evidence>
<feature type="transmembrane region" description="Helical" evidence="5">
    <location>
        <begin position="157"/>
        <end position="175"/>
    </location>
</feature>
<organism evidence="7 8">
    <name type="scientific">Methylomirabilis oxygeniifera</name>
    <dbReference type="NCBI Taxonomy" id="671143"/>
    <lineage>
        <taxon>Bacteria</taxon>
        <taxon>Candidatus Methylomirabilota</taxon>
        <taxon>Candidatus Methylomirabilia</taxon>
        <taxon>Candidatus Methylomirabilales</taxon>
        <taxon>Candidatus Methylomirabilaceae</taxon>
        <taxon>Candidatus Methylomirabilis</taxon>
    </lineage>
</organism>
<evidence type="ECO:0000313" key="7">
    <source>
        <dbReference type="EMBL" id="CBE69165.1"/>
    </source>
</evidence>
<dbReference type="KEGG" id="mox:DAMO_2115"/>
<dbReference type="InterPro" id="IPR036259">
    <property type="entry name" value="MFS_trans_sf"/>
</dbReference>
<evidence type="ECO:0000256" key="4">
    <source>
        <dbReference type="ARBA" id="ARBA00023136"/>
    </source>
</evidence>
<dbReference type="InterPro" id="IPR011701">
    <property type="entry name" value="MFS"/>
</dbReference>
<dbReference type="STRING" id="671143.DAMO_2115"/>
<evidence type="ECO:0000259" key="6">
    <source>
        <dbReference type="PROSITE" id="PS50850"/>
    </source>
</evidence>
<dbReference type="GO" id="GO:0022857">
    <property type="term" value="F:transmembrane transporter activity"/>
    <property type="evidence" value="ECO:0007669"/>
    <property type="project" value="InterPro"/>
</dbReference>
<dbReference type="eggNOG" id="COG2211">
    <property type="taxonomic scope" value="Bacteria"/>
</dbReference>
<dbReference type="SUPFAM" id="SSF103473">
    <property type="entry name" value="MFS general substrate transporter"/>
    <property type="match status" value="1"/>
</dbReference>
<feature type="transmembrane region" description="Helical" evidence="5">
    <location>
        <begin position="375"/>
        <end position="396"/>
    </location>
</feature>
<feature type="transmembrane region" description="Helical" evidence="5">
    <location>
        <begin position="346"/>
        <end position="369"/>
    </location>
</feature>
<dbReference type="Proteomes" id="UP000006898">
    <property type="component" value="Chromosome"/>
</dbReference>
<dbReference type="GO" id="GO:0016020">
    <property type="term" value="C:membrane"/>
    <property type="evidence" value="ECO:0007669"/>
    <property type="project" value="UniProtKB-SubCell"/>
</dbReference>
<dbReference type="PROSITE" id="PS50850">
    <property type="entry name" value="MFS"/>
    <property type="match status" value="1"/>
</dbReference>
<dbReference type="AlphaFoldDB" id="D5MHD3"/>
<dbReference type="PROSITE" id="PS00216">
    <property type="entry name" value="SUGAR_TRANSPORT_1"/>
    <property type="match status" value="1"/>
</dbReference>
<feature type="transmembrane region" description="Helical" evidence="5">
    <location>
        <begin position="287"/>
        <end position="303"/>
    </location>
</feature>
<dbReference type="Gene3D" id="1.20.1250.20">
    <property type="entry name" value="MFS general substrate transporter like domains"/>
    <property type="match status" value="2"/>
</dbReference>
<keyword evidence="2 5" id="KW-0812">Transmembrane</keyword>